<dbReference type="Proteomes" id="UP000590738">
    <property type="component" value="Unassembled WGS sequence"/>
</dbReference>
<dbReference type="RefSeq" id="WP_155273742.1">
    <property type="nucleotide sequence ID" value="NZ_BQHP01000002.1"/>
</dbReference>
<sequence>MIDASHPDPYVDEIPHNPGEPVPEPEPPRQAPDWPEDQVPPEEQSDG</sequence>
<evidence type="ECO:0000256" key="1">
    <source>
        <dbReference type="SAM" id="MobiDB-lite"/>
    </source>
</evidence>
<proteinExistence type="predicted"/>
<comment type="caution">
    <text evidence="2">The sequence shown here is derived from an EMBL/GenBank/DDBJ whole genome shotgun (WGS) entry which is preliminary data.</text>
</comment>
<protein>
    <submittedName>
        <fullName evidence="2">Uncharacterized protein</fullName>
    </submittedName>
</protein>
<feature type="compositionally biased region" description="Pro residues" evidence="1">
    <location>
        <begin position="18"/>
        <end position="30"/>
    </location>
</feature>
<dbReference type="AlphaFoldDB" id="A0A7W2LHX9"/>
<evidence type="ECO:0000313" key="2">
    <source>
        <dbReference type="EMBL" id="MBA6141215.1"/>
    </source>
</evidence>
<gene>
    <name evidence="2" type="ORF">H4B97_01775</name>
</gene>
<name>A0A7W2LHX9_9PSED</name>
<organism evidence="2 3">
    <name type="scientific">Pseudomonas juntendi</name>
    <dbReference type="NCBI Taxonomy" id="2666183"/>
    <lineage>
        <taxon>Bacteria</taxon>
        <taxon>Pseudomonadati</taxon>
        <taxon>Pseudomonadota</taxon>
        <taxon>Gammaproteobacteria</taxon>
        <taxon>Pseudomonadales</taxon>
        <taxon>Pseudomonadaceae</taxon>
        <taxon>Pseudomonas</taxon>
    </lineage>
</organism>
<dbReference type="EMBL" id="JACGCZ010000002">
    <property type="protein sequence ID" value="MBA6141215.1"/>
    <property type="molecule type" value="Genomic_DNA"/>
</dbReference>
<feature type="region of interest" description="Disordered" evidence="1">
    <location>
        <begin position="1"/>
        <end position="47"/>
    </location>
</feature>
<accession>A0A7W2LHX9</accession>
<evidence type="ECO:0000313" key="3">
    <source>
        <dbReference type="Proteomes" id="UP000590738"/>
    </source>
</evidence>
<reference evidence="2 3" key="1">
    <citation type="submission" date="2020-07" db="EMBL/GenBank/DDBJ databases">
        <title>Diversity of carbapenemase encoding genes among Pseudomonas putida group clinical isolates in a tertiary Brazilian hospital.</title>
        <authorList>
            <person name="Alberto-Lei F."/>
            <person name="Nodari C.S."/>
            <person name="Streling A.P."/>
            <person name="Paulino J.T."/>
            <person name="Bessa-Neto F.O."/>
            <person name="Cayo R."/>
            <person name="Gales A.C."/>
        </authorList>
    </citation>
    <scope>NUCLEOTIDE SEQUENCE [LARGE SCALE GENOMIC DNA]</scope>
    <source>
        <strain evidence="2 3">12273</strain>
    </source>
</reference>
<feature type="compositionally biased region" description="Acidic residues" evidence="1">
    <location>
        <begin position="34"/>
        <end position="47"/>
    </location>
</feature>